<dbReference type="Pfam" id="PF00483">
    <property type="entry name" value="NTP_transferase"/>
    <property type="match status" value="1"/>
</dbReference>
<dbReference type="Gene3D" id="2.160.10.10">
    <property type="entry name" value="Hexapeptide repeat proteins"/>
    <property type="match status" value="1"/>
</dbReference>
<dbReference type="Gene3D" id="3.90.550.10">
    <property type="entry name" value="Spore Coat Polysaccharide Biosynthesis Protein SpsA, Chain A"/>
    <property type="match status" value="1"/>
</dbReference>
<evidence type="ECO:0000313" key="4">
    <source>
        <dbReference type="EMBL" id="CAA9408997.1"/>
    </source>
</evidence>
<dbReference type="InterPro" id="IPR029044">
    <property type="entry name" value="Nucleotide-diphossugar_trans"/>
</dbReference>
<dbReference type="EMBL" id="CADCVA010000087">
    <property type="protein sequence ID" value="CAA9408997.1"/>
    <property type="molecule type" value="Genomic_DNA"/>
</dbReference>
<accession>A0A6J4P862</accession>
<name>A0A6J4P862_9ACTN</name>
<dbReference type="PANTHER" id="PTHR22572">
    <property type="entry name" value="SUGAR-1-PHOSPHATE GUANYL TRANSFERASE"/>
    <property type="match status" value="1"/>
</dbReference>
<proteinExistence type="inferred from homology"/>
<dbReference type="AlphaFoldDB" id="A0A6J4P862"/>
<dbReference type="InterPro" id="IPR056729">
    <property type="entry name" value="GMPPB_C"/>
</dbReference>
<protein>
    <submittedName>
        <fullName evidence="4">Mannose-1-phosphate guanylyltransferase</fullName>
    </submittedName>
</protein>
<reference evidence="4" key="1">
    <citation type="submission" date="2020-02" db="EMBL/GenBank/DDBJ databases">
        <authorList>
            <person name="Meier V. D."/>
        </authorList>
    </citation>
    <scope>NUCLEOTIDE SEQUENCE</scope>
    <source>
        <strain evidence="4">AVDCRST_MAG82</strain>
    </source>
</reference>
<comment type="similarity">
    <text evidence="1">Belongs to the transferase hexapeptide repeat family.</text>
</comment>
<dbReference type="GO" id="GO:0016779">
    <property type="term" value="F:nucleotidyltransferase activity"/>
    <property type="evidence" value="ECO:0007669"/>
    <property type="project" value="UniProtKB-KW"/>
</dbReference>
<organism evidence="4">
    <name type="scientific">uncultured Rubrobacteraceae bacterium</name>
    <dbReference type="NCBI Taxonomy" id="349277"/>
    <lineage>
        <taxon>Bacteria</taxon>
        <taxon>Bacillati</taxon>
        <taxon>Actinomycetota</taxon>
        <taxon>Rubrobacteria</taxon>
        <taxon>Rubrobacterales</taxon>
        <taxon>Rubrobacteraceae</taxon>
        <taxon>environmental samples</taxon>
    </lineage>
</organism>
<dbReference type="InterPro" id="IPR005835">
    <property type="entry name" value="NTP_transferase_dom"/>
</dbReference>
<keyword evidence="4" id="KW-0548">Nucleotidyltransferase</keyword>
<evidence type="ECO:0000259" key="2">
    <source>
        <dbReference type="Pfam" id="PF00483"/>
    </source>
</evidence>
<keyword evidence="4" id="KW-0808">Transferase</keyword>
<feature type="domain" description="Mannose-1-phosphate guanyltransferase C-terminal" evidence="3">
    <location>
        <begin position="264"/>
        <end position="340"/>
    </location>
</feature>
<feature type="domain" description="Nucleotidyl transferase" evidence="2">
    <location>
        <begin position="2"/>
        <end position="233"/>
    </location>
</feature>
<dbReference type="CDD" id="cd04181">
    <property type="entry name" value="NTP_transferase"/>
    <property type="match status" value="1"/>
</dbReference>
<evidence type="ECO:0000259" key="3">
    <source>
        <dbReference type="Pfam" id="PF25087"/>
    </source>
</evidence>
<gene>
    <name evidence="4" type="ORF">AVDCRST_MAG82-677</name>
</gene>
<dbReference type="InterPro" id="IPR050486">
    <property type="entry name" value="Mannose-1P_guanyltransferase"/>
</dbReference>
<evidence type="ECO:0000256" key="1">
    <source>
        <dbReference type="ARBA" id="ARBA00007274"/>
    </source>
</evidence>
<sequence length="343" mass="37695">MKAMALAAGKGTRLFPLTGEIPKPMAPVVNTPIIEHIFDLLAGHHIEEVRVNVHYLADALLDAYGEESRVNGMTVHLEREDELLGTAGGVKRLADRFDEAFVVVSGDALTDVNLTELVEFHKERGALATIALRRVYDTSEFGVVDVDDEGNIQGFQEKPRPEEAISTLANTGIYVLDPRALDYIPDDTFFDFAKDVFPKLLENGERFVGYQEDFYWSDIGTLEAYRQAQYDVLSGRVGVKIPGEKRGEGLWVGEDAQIHPAAEIKGHVLVGRDAVVGRGVKLLDDVTIGTDCWVRPNATIKRSILLPGASVGDGAYLEDCIVGHHYDVRPRETIRGGALISRA</sequence>
<dbReference type="SUPFAM" id="SSF53448">
    <property type="entry name" value="Nucleotide-diphospho-sugar transferases"/>
    <property type="match status" value="1"/>
</dbReference>
<dbReference type="Pfam" id="PF25087">
    <property type="entry name" value="GMPPB_C"/>
    <property type="match status" value="1"/>
</dbReference>